<keyword evidence="1" id="KW-0732">Signal</keyword>
<evidence type="ECO:0000313" key="3">
    <source>
        <dbReference type="Proteomes" id="UP000626554"/>
    </source>
</evidence>
<accession>A0ABX2Q2Q4</accession>
<proteinExistence type="predicted"/>
<comment type="caution">
    <text evidence="2">The sequence shown here is derived from an EMBL/GenBank/DDBJ whole genome shotgun (WGS) entry which is preliminary data.</text>
</comment>
<evidence type="ECO:0000256" key="1">
    <source>
        <dbReference type="SAM" id="SignalP"/>
    </source>
</evidence>
<name>A0ABX2Q2Q4_9BACT</name>
<feature type="chain" id="PRO_5047230067" description="HEAT repeat domain-containing protein" evidence="1">
    <location>
        <begin position="46"/>
        <end position="222"/>
    </location>
</feature>
<evidence type="ECO:0008006" key="4">
    <source>
        <dbReference type="Google" id="ProtNLM"/>
    </source>
</evidence>
<keyword evidence="3" id="KW-1185">Reference proteome</keyword>
<gene>
    <name evidence="2" type="ORF">HW556_06880</name>
</gene>
<dbReference type="RefSeq" id="WP_176899252.1">
    <property type="nucleotide sequence ID" value="NZ_JABKAV010000013.1"/>
</dbReference>
<protein>
    <recommendedName>
        <fullName evidence="4">HEAT repeat domain-containing protein</fullName>
    </recommendedName>
</protein>
<reference evidence="2 3" key="1">
    <citation type="submission" date="2020-05" db="EMBL/GenBank/DDBJ databases">
        <title>Hymenobacter terrestris sp. nov. and Hymenobacter lapidiphilus sp. nov., isolated from regoliths in Antarctica.</title>
        <authorList>
            <person name="Sedlacek I."/>
            <person name="Pantucek R."/>
            <person name="Zeman M."/>
            <person name="Holochova P."/>
            <person name="Kralova S."/>
            <person name="Stankova E."/>
            <person name="Sedo O."/>
            <person name="Micenkova L."/>
            <person name="Svec P."/>
            <person name="Gupta V."/>
            <person name="Sood U."/>
            <person name="Korpole U.S."/>
            <person name="Lal R."/>
        </authorList>
    </citation>
    <scope>NUCLEOTIDE SEQUENCE [LARGE SCALE GENOMIC DNA]</scope>
    <source>
        <strain evidence="2 3">P5252</strain>
    </source>
</reference>
<organism evidence="2 3">
    <name type="scientific">Hymenobacter terrestris</name>
    <dbReference type="NCBI Taxonomy" id="2748310"/>
    <lineage>
        <taxon>Bacteria</taxon>
        <taxon>Pseudomonadati</taxon>
        <taxon>Bacteroidota</taxon>
        <taxon>Cytophagia</taxon>
        <taxon>Cytophagales</taxon>
        <taxon>Hymenobacteraceae</taxon>
        <taxon>Hymenobacter</taxon>
    </lineage>
</organism>
<dbReference type="Proteomes" id="UP000626554">
    <property type="component" value="Unassembled WGS sequence"/>
</dbReference>
<dbReference type="EMBL" id="JABKAV010000013">
    <property type="protein sequence ID" value="NVO84600.1"/>
    <property type="molecule type" value="Genomic_DNA"/>
</dbReference>
<evidence type="ECO:0000313" key="2">
    <source>
        <dbReference type="EMBL" id="NVO84600.1"/>
    </source>
</evidence>
<sequence length="222" mass="25199">MSQPNKPTFRIYSSSAGSGKTYQLTMLTRLALLLLLCLSSNTLFAQTQVSPKTSIKKTVRQMARVGILKCELVGRAPIKPQQYLRFDLLRKQCTDAELTALLKHRAPVVRAYAFQALSERSESDLLPLLLQQRRDTAKFAQQCGCIGSTTTVVESMLQDYEGSPQYAQDTLSTERKTLAANMSEESIERFAKVRATYKRSTEKQRRELIREARLLKAHDENY</sequence>
<feature type="signal peptide" evidence="1">
    <location>
        <begin position="1"/>
        <end position="45"/>
    </location>
</feature>